<dbReference type="GO" id="GO:0005634">
    <property type="term" value="C:nucleus"/>
    <property type="evidence" value="ECO:0007669"/>
    <property type="project" value="TreeGrafter"/>
</dbReference>
<dbReference type="SUPFAM" id="SSF81383">
    <property type="entry name" value="F-box domain"/>
    <property type="match status" value="1"/>
</dbReference>
<dbReference type="InterPro" id="IPR003347">
    <property type="entry name" value="JmjC_dom"/>
</dbReference>
<dbReference type="SUPFAM" id="SSF51197">
    <property type="entry name" value="Clavaminate synthase-like"/>
    <property type="match status" value="1"/>
</dbReference>
<dbReference type="PROSITE" id="PS51184">
    <property type="entry name" value="JMJC"/>
    <property type="match status" value="1"/>
</dbReference>
<dbReference type="AlphaFoldDB" id="A0A2N1JB07"/>
<reference evidence="2 3" key="1">
    <citation type="submission" date="2017-10" db="EMBL/GenBank/DDBJ databases">
        <title>A novel species of cold-tolerant Malassezia isolated from bats.</title>
        <authorList>
            <person name="Lorch J.M."/>
            <person name="Palmer J.M."/>
            <person name="Vanderwolf K.J."/>
            <person name="Schmidt K.Z."/>
            <person name="Verant M.L."/>
            <person name="Weller T.J."/>
            <person name="Blehert D.S."/>
        </authorList>
    </citation>
    <scope>NUCLEOTIDE SEQUENCE [LARGE SCALE GENOMIC DNA]</scope>
    <source>
        <strain evidence="2 3">NWHC:44797-103</strain>
    </source>
</reference>
<dbReference type="SMART" id="SM00558">
    <property type="entry name" value="JmjC"/>
    <property type="match status" value="1"/>
</dbReference>
<protein>
    <recommendedName>
        <fullName evidence="1">JmjC domain-containing protein</fullName>
    </recommendedName>
</protein>
<dbReference type="GO" id="GO:0000987">
    <property type="term" value="F:cis-regulatory region sequence-specific DNA binding"/>
    <property type="evidence" value="ECO:0007669"/>
    <property type="project" value="TreeGrafter"/>
</dbReference>
<accession>A0A2N1JB07</accession>
<organism evidence="2 3">
    <name type="scientific">Malassezia vespertilionis</name>
    <dbReference type="NCBI Taxonomy" id="2020962"/>
    <lineage>
        <taxon>Eukaryota</taxon>
        <taxon>Fungi</taxon>
        <taxon>Dikarya</taxon>
        <taxon>Basidiomycota</taxon>
        <taxon>Ustilaginomycotina</taxon>
        <taxon>Malasseziomycetes</taxon>
        <taxon>Malasseziales</taxon>
        <taxon>Malasseziaceae</taxon>
        <taxon>Malassezia</taxon>
    </lineage>
</organism>
<evidence type="ECO:0000259" key="1">
    <source>
        <dbReference type="PROSITE" id="PS51184"/>
    </source>
</evidence>
<dbReference type="InterPro" id="IPR050910">
    <property type="entry name" value="JMJD6_ArgDemeth/LysHydrox"/>
</dbReference>
<evidence type="ECO:0000313" key="3">
    <source>
        <dbReference type="Proteomes" id="UP000232875"/>
    </source>
</evidence>
<gene>
    <name evidence="2" type="ORF">MVES_002540</name>
</gene>
<dbReference type="STRING" id="2020962.A0A2N1JB07"/>
<dbReference type="Pfam" id="PF13621">
    <property type="entry name" value="Cupin_8"/>
    <property type="match status" value="1"/>
</dbReference>
<dbReference type="Gene3D" id="1.20.1280.50">
    <property type="match status" value="1"/>
</dbReference>
<dbReference type="InterPro" id="IPR041667">
    <property type="entry name" value="Cupin_8"/>
</dbReference>
<dbReference type="OrthoDB" id="424465at2759"/>
<dbReference type="PANTHER" id="PTHR12480:SF21">
    <property type="entry name" value="JMJC DOMAIN-CONTAINING PROTEIN 8"/>
    <property type="match status" value="1"/>
</dbReference>
<name>A0A2N1JB07_9BASI</name>
<dbReference type="EMBL" id="KZ454991">
    <property type="protein sequence ID" value="PKI83748.1"/>
    <property type="molecule type" value="Genomic_DNA"/>
</dbReference>
<feature type="domain" description="JmjC" evidence="1">
    <location>
        <begin position="257"/>
        <end position="432"/>
    </location>
</feature>
<dbReference type="PANTHER" id="PTHR12480">
    <property type="entry name" value="ARGININE DEMETHYLASE AND LYSYL-HYDROXYLASE JMJD"/>
    <property type="match status" value="1"/>
</dbReference>
<sequence>MDGNRSKRMEWLGNLAKLDDALLLQLMAEYLDVDSLVRLSAASRFLYALASIPSVWRDHYLEDFKGNVEHWCETWRATYVYAAAKQHAHRAALANAALLGVSCRGVYSDAIYHSFITASFEPRTFLEEQARREARKLHRFRKVATDTPPERASICDTIVRISEKDTTCEAFQEGFAEKSVPCIVVDATDDWPCRVWTLDYVHKTWPKRIFQAEAARMDASTYAAYAQSCTSGKTEPDTSPLYLFDAEFAADESDAKNAWRVPKLLSRFPGQSSRAGAQTCADLFSLYGSDRPDYRWLIAGPEKSGSGWHKDPNMTSAWNAVMQGAKYWMLLPPDTVPPGVYVSKDQAEVTAPASLSEWMLDFYDETKRRHGRRELGGDGKLVEAVCRTGEVMYIPSGWWHLVVNLDTCVALTQNFVSVTELPAVLSFMHRTPDQISGFKGSDAENLQRLNDFVEKLEACDPALAKNALAKMPSPPKEHVQDTRDWRERLGAAQHHVGWSIADAVGNEELGDVPW</sequence>
<evidence type="ECO:0000313" key="2">
    <source>
        <dbReference type="EMBL" id="PKI83748.1"/>
    </source>
</evidence>
<dbReference type="InterPro" id="IPR036047">
    <property type="entry name" value="F-box-like_dom_sf"/>
</dbReference>
<dbReference type="Proteomes" id="UP000232875">
    <property type="component" value="Unassembled WGS sequence"/>
</dbReference>
<dbReference type="Gene3D" id="2.60.120.650">
    <property type="entry name" value="Cupin"/>
    <property type="match status" value="1"/>
</dbReference>
<proteinExistence type="predicted"/>
<keyword evidence="3" id="KW-1185">Reference proteome</keyword>